<dbReference type="EMBL" id="JAAMPC010000005">
    <property type="protein sequence ID" value="KAG2313277.1"/>
    <property type="molecule type" value="Genomic_DNA"/>
</dbReference>
<keyword evidence="1" id="KW-0880">Kelch repeat</keyword>
<dbReference type="PANTHER" id="PTHR46093">
    <property type="entry name" value="ACYL-COA-BINDING DOMAIN-CONTAINING PROTEIN 5"/>
    <property type="match status" value="1"/>
</dbReference>
<comment type="caution">
    <text evidence="4">The sequence shown here is derived from an EMBL/GenBank/DDBJ whole genome shotgun (WGS) entry which is preliminary data.</text>
</comment>
<evidence type="ECO:0000313" key="4">
    <source>
        <dbReference type="EMBL" id="KAG2313277.1"/>
    </source>
</evidence>
<gene>
    <name evidence="4" type="ORF">Bca52824_024834</name>
</gene>
<dbReference type="AlphaFoldDB" id="A0A8X7VL51"/>
<reference evidence="4 5" key="1">
    <citation type="submission" date="2020-02" db="EMBL/GenBank/DDBJ databases">
        <authorList>
            <person name="Ma Q."/>
            <person name="Huang Y."/>
            <person name="Song X."/>
            <person name="Pei D."/>
        </authorList>
    </citation>
    <scope>NUCLEOTIDE SEQUENCE [LARGE SCALE GENOMIC DNA]</scope>
    <source>
        <strain evidence="4">Sxm20200214</strain>
        <tissue evidence="4">Leaf</tissue>
    </source>
</reference>
<evidence type="ECO:0000256" key="2">
    <source>
        <dbReference type="ARBA" id="ARBA00022737"/>
    </source>
</evidence>
<accession>A0A8X7VL51</accession>
<dbReference type="InterPro" id="IPR011043">
    <property type="entry name" value="Gal_Oxase/kelch_b-propeller"/>
</dbReference>
<evidence type="ECO:0000313" key="5">
    <source>
        <dbReference type="Proteomes" id="UP000886595"/>
    </source>
</evidence>
<feature type="region of interest" description="Disordered" evidence="3">
    <location>
        <begin position="389"/>
        <end position="506"/>
    </location>
</feature>
<keyword evidence="5" id="KW-1185">Reference proteome</keyword>
<feature type="compositionally biased region" description="Polar residues" evidence="3">
    <location>
        <begin position="431"/>
        <end position="441"/>
    </location>
</feature>
<name>A0A8X7VL51_BRACI</name>
<dbReference type="OrthoDB" id="10251809at2759"/>
<proteinExistence type="predicted"/>
<dbReference type="Pfam" id="PF24681">
    <property type="entry name" value="Kelch_KLHDC2_KLHL20_DRC7"/>
    <property type="match status" value="2"/>
</dbReference>
<organism evidence="4 5">
    <name type="scientific">Brassica carinata</name>
    <name type="common">Ethiopian mustard</name>
    <name type="synonym">Abyssinian cabbage</name>
    <dbReference type="NCBI Taxonomy" id="52824"/>
    <lineage>
        <taxon>Eukaryota</taxon>
        <taxon>Viridiplantae</taxon>
        <taxon>Streptophyta</taxon>
        <taxon>Embryophyta</taxon>
        <taxon>Tracheophyta</taxon>
        <taxon>Spermatophyta</taxon>
        <taxon>Magnoliopsida</taxon>
        <taxon>eudicotyledons</taxon>
        <taxon>Gunneridae</taxon>
        <taxon>Pentapetalae</taxon>
        <taxon>rosids</taxon>
        <taxon>malvids</taxon>
        <taxon>Brassicales</taxon>
        <taxon>Brassicaceae</taxon>
        <taxon>Brassiceae</taxon>
        <taxon>Brassica</taxon>
    </lineage>
</organism>
<feature type="compositionally biased region" description="Polar residues" evidence="3">
    <location>
        <begin position="389"/>
        <end position="405"/>
    </location>
</feature>
<dbReference type="Gene3D" id="2.120.10.80">
    <property type="entry name" value="Kelch-type beta propeller"/>
    <property type="match status" value="2"/>
</dbReference>
<dbReference type="PANTHER" id="PTHR46093:SF3">
    <property type="entry name" value="ACYL-COA-BINDING DOMAIN-CONTAINING PROTEIN 4"/>
    <property type="match status" value="1"/>
</dbReference>
<evidence type="ECO:0000256" key="3">
    <source>
        <dbReference type="SAM" id="MobiDB-lite"/>
    </source>
</evidence>
<dbReference type="InterPro" id="IPR015915">
    <property type="entry name" value="Kelch-typ_b-propeller"/>
</dbReference>
<keyword evidence="2" id="KW-0677">Repeat</keyword>
<protein>
    <submittedName>
        <fullName evidence="4">Uncharacterized protein</fullName>
    </submittedName>
</protein>
<feature type="compositionally biased region" description="Basic and acidic residues" evidence="3">
    <location>
        <begin position="418"/>
        <end position="430"/>
    </location>
</feature>
<evidence type="ECO:0000256" key="1">
    <source>
        <dbReference type="ARBA" id="ARBA00022441"/>
    </source>
</evidence>
<sequence>MRWERVQRQVGLADSSSGPGKRWGHTCNAIKGGRFVYVFGGCGGDGRLTNQVHVFDLERQIWTEPVIRGVPPSPRDGHSCTTVEDNLFVFGGSDGKQYLNDLHVLDTSSHTWKCLEASGEGPDTREAHSAKCVGKYIVIFGGSGKVPGLDDEVFFNDLYVLCTETVMWKRAPTTGMRPFARDGHTFSVWKKKFIVVGGEDFDGNYLSDVHSIDAETFEWKQLKTSGQVLTPRAGHVAVVAKGNLFVFGGFRDSQNLYNDLYVLDLETRVWSKIVIQEGPCARFSAAAVRLGPYMAGSFFLFGGCNKNLEPLDDIYYLCTDCVYQARVAQTLERLSLRKQMKLKCKEQRAAVDQGKMVFEARVIESSPLGYTIETMIDGKVFRGVLPSNRHNSSVQTEDPSSTSRQVCCRKRPAMSDADCDHREKTQRTLSKDSAGSSSQQAGPVDPSEQETVAVSSDDKDQNPPQDIVNEMSTDVGAAAEAGPGGDSSPQKQDEGRVAAEDANAEQ</sequence>
<dbReference type="Proteomes" id="UP000886595">
    <property type="component" value="Unassembled WGS sequence"/>
</dbReference>
<dbReference type="SUPFAM" id="SSF50965">
    <property type="entry name" value="Galactose oxidase, central domain"/>
    <property type="match status" value="2"/>
</dbReference>